<comment type="cofactor">
    <cofactor evidence="4">
        <name>Zn(2+)</name>
        <dbReference type="ChEBI" id="CHEBI:29105"/>
    </cofactor>
</comment>
<evidence type="ECO:0000256" key="4">
    <source>
        <dbReference type="RuleBase" id="RU361277"/>
    </source>
</evidence>
<dbReference type="InterPro" id="IPR002328">
    <property type="entry name" value="ADH_Zn_CS"/>
</dbReference>
<dbReference type="GO" id="GO:0016491">
    <property type="term" value="F:oxidoreductase activity"/>
    <property type="evidence" value="ECO:0007669"/>
    <property type="project" value="UniProtKB-KW"/>
</dbReference>
<dbReference type="Gene3D" id="3.90.180.10">
    <property type="entry name" value="Medium-chain alcohol dehydrogenases, catalytic domain"/>
    <property type="match status" value="1"/>
</dbReference>
<dbReference type="InterPro" id="IPR011032">
    <property type="entry name" value="GroES-like_sf"/>
</dbReference>
<dbReference type="PANTHER" id="PTHR43401">
    <property type="entry name" value="L-THREONINE 3-DEHYDROGENASE"/>
    <property type="match status" value="1"/>
</dbReference>
<comment type="similarity">
    <text evidence="4">Belongs to the zinc-containing alcohol dehydrogenase family.</text>
</comment>
<dbReference type="AlphaFoldDB" id="A0A347ZWF2"/>
<name>A0A347ZWF2_9CHLR</name>
<dbReference type="Proteomes" id="UP000256388">
    <property type="component" value="Unassembled WGS sequence"/>
</dbReference>
<dbReference type="Gene3D" id="3.40.50.720">
    <property type="entry name" value="NAD(P)-binding Rossmann-like Domain"/>
    <property type="match status" value="1"/>
</dbReference>
<organism evidence="7 8">
    <name type="scientific">Pelolinea submarina</name>
    <dbReference type="NCBI Taxonomy" id="913107"/>
    <lineage>
        <taxon>Bacteria</taxon>
        <taxon>Bacillati</taxon>
        <taxon>Chloroflexota</taxon>
        <taxon>Anaerolineae</taxon>
        <taxon>Anaerolineales</taxon>
        <taxon>Anaerolineaceae</taxon>
        <taxon>Pelolinea</taxon>
    </lineage>
</organism>
<proteinExistence type="inferred from homology"/>
<dbReference type="Pfam" id="PF08240">
    <property type="entry name" value="ADH_N"/>
    <property type="match status" value="1"/>
</dbReference>
<evidence type="ECO:0000256" key="2">
    <source>
        <dbReference type="ARBA" id="ARBA00022833"/>
    </source>
</evidence>
<dbReference type="Pfam" id="PF00107">
    <property type="entry name" value="ADH_zinc_N"/>
    <property type="match status" value="1"/>
</dbReference>
<reference evidence="7 8" key="1">
    <citation type="submission" date="2018-08" db="EMBL/GenBank/DDBJ databases">
        <title>Genomic Encyclopedia of Type Strains, Phase IV (KMG-IV): sequencing the most valuable type-strain genomes for metagenomic binning, comparative biology and taxonomic classification.</title>
        <authorList>
            <person name="Goeker M."/>
        </authorList>
    </citation>
    <scope>NUCLEOTIDE SEQUENCE [LARGE SCALE GENOMIC DNA]</scope>
    <source>
        <strain evidence="7 8">DSM 23923</strain>
    </source>
</reference>
<dbReference type="SUPFAM" id="SSF51735">
    <property type="entry name" value="NAD(P)-binding Rossmann-fold domains"/>
    <property type="match status" value="1"/>
</dbReference>
<sequence length="341" mass="37040">MDTMNVPIFIGNGKMEYRNIPVPNLEDENDVLIQVDQCGICGTDLNIMAVPPAHKAENNIVIGHEAVGKVVKVGSAVQKLKPGDRVVVAPRMNCGECFYCRQGLVNQCIDYKTIGTTVNGAFAPYLCAPQRVFYKISDNVNNDNAVLFEPLSCVVGAMVKASMQIGDNVAIFGAGPMGALFAMVCKAMGAGKVIMLDIAQSRLDFTTDKGIATASINVKSEQWKSELFDICPFGVDIAIDAVGNQIMSCVEISRRGGKVILFGLRPNDSQTITQYEITRKDLSVLGSFVGLNPFEQTIKLLDSNTCDFSTLITHKLNLADLEKGIELMRSRAAMKVIIEMD</sequence>
<dbReference type="InterPro" id="IPR050129">
    <property type="entry name" value="Zn_alcohol_dh"/>
</dbReference>
<dbReference type="GO" id="GO:0008270">
    <property type="term" value="F:zinc ion binding"/>
    <property type="evidence" value="ECO:0007669"/>
    <property type="project" value="InterPro"/>
</dbReference>
<evidence type="ECO:0000259" key="6">
    <source>
        <dbReference type="Pfam" id="PF08240"/>
    </source>
</evidence>
<evidence type="ECO:0000256" key="1">
    <source>
        <dbReference type="ARBA" id="ARBA00022723"/>
    </source>
</evidence>
<dbReference type="PANTHER" id="PTHR43401:SF2">
    <property type="entry name" value="L-THREONINE 3-DEHYDROGENASE"/>
    <property type="match status" value="1"/>
</dbReference>
<dbReference type="PROSITE" id="PS00059">
    <property type="entry name" value="ADH_ZINC"/>
    <property type="match status" value="1"/>
</dbReference>
<protein>
    <submittedName>
        <fullName evidence="7">Threonine dehydrogenase-like Zn-dependent dehydrogenase</fullName>
    </submittedName>
</protein>
<dbReference type="RefSeq" id="WP_116226045.1">
    <property type="nucleotide sequence ID" value="NZ_AP018437.1"/>
</dbReference>
<evidence type="ECO:0000313" key="8">
    <source>
        <dbReference type="Proteomes" id="UP000256388"/>
    </source>
</evidence>
<dbReference type="SUPFAM" id="SSF50129">
    <property type="entry name" value="GroES-like"/>
    <property type="match status" value="1"/>
</dbReference>
<feature type="domain" description="Alcohol dehydrogenase-like N-terminal" evidence="6">
    <location>
        <begin position="28"/>
        <end position="138"/>
    </location>
</feature>
<comment type="caution">
    <text evidence="7">The sequence shown here is derived from an EMBL/GenBank/DDBJ whole genome shotgun (WGS) entry which is preliminary data.</text>
</comment>
<feature type="domain" description="Alcohol dehydrogenase-like C-terminal" evidence="5">
    <location>
        <begin position="176"/>
        <end position="302"/>
    </location>
</feature>
<gene>
    <name evidence="7" type="ORF">DFR64_2776</name>
</gene>
<accession>A0A347ZWF2</accession>
<dbReference type="EMBL" id="QUMS01000005">
    <property type="protein sequence ID" value="REG05376.1"/>
    <property type="molecule type" value="Genomic_DNA"/>
</dbReference>
<dbReference type="InterPro" id="IPR013149">
    <property type="entry name" value="ADH-like_C"/>
</dbReference>
<keyword evidence="2 4" id="KW-0862">Zinc</keyword>
<dbReference type="InterPro" id="IPR013154">
    <property type="entry name" value="ADH-like_N"/>
</dbReference>
<keyword evidence="8" id="KW-1185">Reference proteome</keyword>
<evidence type="ECO:0000259" key="5">
    <source>
        <dbReference type="Pfam" id="PF00107"/>
    </source>
</evidence>
<evidence type="ECO:0000256" key="3">
    <source>
        <dbReference type="ARBA" id="ARBA00023002"/>
    </source>
</evidence>
<dbReference type="InterPro" id="IPR036291">
    <property type="entry name" value="NAD(P)-bd_dom_sf"/>
</dbReference>
<keyword evidence="1 4" id="KW-0479">Metal-binding</keyword>
<keyword evidence="3" id="KW-0560">Oxidoreductase</keyword>
<dbReference type="OrthoDB" id="9766898at2"/>
<evidence type="ECO:0000313" key="7">
    <source>
        <dbReference type="EMBL" id="REG05376.1"/>
    </source>
</evidence>